<dbReference type="Pfam" id="PF06585">
    <property type="entry name" value="JHBP"/>
    <property type="match status" value="1"/>
</dbReference>
<dbReference type="Proteomes" id="UP001153712">
    <property type="component" value="Chromosome 2"/>
</dbReference>
<dbReference type="Gene3D" id="3.15.10.30">
    <property type="entry name" value="Haemolymph juvenile hormone binding protein"/>
    <property type="match status" value="1"/>
</dbReference>
<sequence>MDTETIQAYIYLYLMSLRDNPFTPFDSISVNVSELLNDDTIKGSIRLDNIMVNGLDTLIFNDLEDSNKNINVTQPDPNVEIVDVRLDVAAEKISVTLEYEIDVDWMGYIPIYGKGTFELPASNLHIAFTSKGDKSRVYDLKLNLEYNYETVSLTGFYKNPEASGIAAKVLNIFNILLTMWNSYEPEKASCILSPIFEYAVNDYVMKSPDNKFVFDPTCLKGSTMEIISDLIQVLSKDVDSLQLPCK</sequence>
<evidence type="ECO:0000313" key="2">
    <source>
        <dbReference type="Proteomes" id="UP001153712"/>
    </source>
</evidence>
<dbReference type="InterPro" id="IPR038606">
    <property type="entry name" value="To_sf"/>
</dbReference>
<evidence type="ECO:0000313" key="1">
    <source>
        <dbReference type="EMBL" id="CAG9858336.1"/>
    </source>
</evidence>
<reference evidence="1" key="1">
    <citation type="submission" date="2022-01" db="EMBL/GenBank/DDBJ databases">
        <authorList>
            <person name="King R."/>
        </authorList>
    </citation>
    <scope>NUCLEOTIDE SEQUENCE</scope>
</reference>
<keyword evidence="2" id="KW-1185">Reference proteome</keyword>
<accession>A0A9N9TQA1</accession>
<protein>
    <submittedName>
        <fullName evidence="1">Uncharacterized protein</fullName>
    </submittedName>
</protein>
<dbReference type="EMBL" id="OU900095">
    <property type="protein sequence ID" value="CAG9858336.1"/>
    <property type="molecule type" value="Genomic_DNA"/>
</dbReference>
<organism evidence="1 2">
    <name type="scientific">Phyllotreta striolata</name>
    <name type="common">Striped flea beetle</name>
    <name type="synonym">Crioceris striolata</name>
    <dbReference type="NCBI Taxonomy" id="444603"/>
    <lineage>
        <taxon>Eukaryota</taxon>
        <taxon>Metazoa</taxon>
        <taxon>Ecdysozoa</taxon>
        <taxon>Arthropoda</taxon>
        <taxon>Hexapoda</taxon>
        <taxon>Insecta</taxon>
        <taxon>Pterygota</taxon>
        <taxon>Neoptera</taxon>
        <taxon>Endopterygota</taxon>
        <taxon>Coleoptera</taxon>
        <taxon>Polyphaga</taxon>
        <taxon>Cucujiformia</taxon>
        <taxon>Chrysomeloidea</taxon>
        <taxon>Chrysomelidae</taxon>
        <taxon>Galerucinae</taxon>
        <taxon>Alticini</taxon>
        <taxon>Phyllotreta</taxon>
    </lineage>
</organism>
<name>A0A9N9TQA1_PHYSR</name>
<proteinExistence type="predicted"/>
<gene>
    <name evidence="1" type="ORF">PHYEVI_LOCUS4726</name>
</gene>
<dbReference type="OrthoDB" id="6775273at2759"/>
<dbReference type="InterPro" id="IPR010562">
    <property type="entry name" value="Haemolymph_juvenile_hormone-bd"/>
</dbReference>
<dbReference type="AlphaFoldDB" id="A0A9N9TQA1"/>